<dbReference type="RefSeq" id="WP_073129440.1">
    <property type="nucleotide sequence ID" value="NZ_FQZA01000011.1"/>
</dbReference>
<feature type="region of interest" description="Disordered" evidence="1">
    <location>
        <begin position="174"/>
        <end position="257"/>
    </location>
</feature>
<name>A0A1M6K6U3_9RHOB</name>
<evidence type="ECO:0008006" key="5">
    <source>
        <dbReference type="Google" id="ProtNLM"/>
    </source>
</evidence>
<dbReference type="AlphaFoldDB" id="A0A1M6K6U3"/>
<feature type="chain" id="PRO_5013065030" description="DUF4115 domain-containing protein" evidence="2">
    <location>
        <begin position="16"/>
        <end position="326"/>
    </location>
</feature>
<evidence type="ECO:0000313" key="4">
    <source>
        <dbReference type="Proteomes" id="UP000184040"/>
    </source>
</evidence>
<sequence>MLAALVLAGLAGAMALPDVLSVVKARGDEADDDPPSEDDVVQAPEGGGDLLDHVAPVQTAPVAQDPAHVGVATTLHVDVGPGTHLVENLVPGLDDVALSLPVHASDMVLSGATDDADATLSWQQDGGTVALTFQGFDTVPVDSVSVAFEGQKGAVSLSDLLAAQAEEAAIVTAPDTPSGSAHAPAGDTPPVAPEDPETPATPPDPVDDPGQVVAPEDPEAPSRPDPGCDDYGVVLSPDEDPDDYLDSGPDDLPPSASVLRVSDFTPGDDLLRIETDAAGPLSLRPAPDGDGTMVFVGDSWVATVAGPQDGLSVDDIVIAPLSGQAA</sequence>
<feature type="compositionally biased region" description="Acidic residues" evidence="1">
    <location>
        <begin position="29"/>
        <end position="40"/>
    </location>
</feature>
<dbReference type="EMBL" id="FQZA01000011">
    <property type="protein sequence ID" value="SHJ54699.1"/>
    <property type="molecule type" value="Genomic_DNA"/>
</dbReference>
<gene>
    <name evidence="3" type="ORF">SAMN04488012_11155</name>
</gene>
<keyword evidence="2" id="KW-0732">Signal</keyword>
<evidence type="ECO:0000256" key="1">
    <source>
        <dbReference type="SAM" id="MobiDB-lite"/>
    </source>
</evidence>
<feature type="region of interest" description="Disordered" evidence="1">
    <location>
        <begin position="27"/>
        <end position="47"/>
    </location>
</feature>
<accession>A0A1M6K6U3</accession>
<reference evidence="3 4" key="1">
    <citation type="submission" date="2016-11" db="EMBL/GenBank/DDBJ databases">
        <authorList>
            <person name="Jaros S."/>
            <person name="Januszkiewicz K."/>
            <person name="Wedrychowicz H."/>
        </authorList>
    </citation>
    <scope>NUCLEOTIDE SEQUENCE [LARGE SCALE GENOMIC DNA]</scope>
    <source>
        <strain evidence="3 4">DSM 26892</strain>
    </source>
</reference>
<organism evidence="3 4">
    <name type="scientific">Palleronia salina</name>
    <dbReference type="NCBI Taxonomy" id="313368"/>
    <lineage>
        <taxon>Bacteria</taxon>
        <taxon>Pseudomonadati</taxon>
        <taxon>Pseudomonadota</taxon>
        <taxon>Alphaproteobacteria</taxon>
        <taxon>Rhodobacterales</taxon>
        <taxon>Roseobacteraceae</taxon>
        <taxon>Palleronia</taxon>
    </lineage>
</organism>
<evidence type="ECO:0000313" key="3">
    <source>
        <dbReference type="EMBL" id="SHJ54699.1"/>
    </source>
</evidence>
<evidence type="ECO:0000256" key="2">
    <source>
        <dbReference type="SAM" id="SignalP"/>
    </source>
</evidence>
<proteinExistence type="predicted"/>
<feature type="compositionally biased region" description="Acidic residues" evidence="1">
    <location>
        <begin position="237"/>
        <end position="249"/>
    </location>
</feature>
<feature type="signal peptide" evidence="2">
    <location>
        <begin position="1"/>
        <end position="15"/>
    </location>
</feature>
<keyword evidence="4" id="KW-1185">Reference proteome</keyword>
<protein>
    <recommendedName>
        <fullName evidence="5">DUF4115 domain-containing protein</fullName>
    </recommendedName>
</protein>
<dbReference type="Proteomes" id="UP000184040">
    <property type="component" value="Unassembled WGS sequence"/>
</dbReference>